<dbReference type="SUPFAM" id="SSF49265">
    <property type="entry name" value="Fibronectin type III"/>
    <property type="match status" value="1"/>
</dbReference>
<feature type="domain" description="Fibronectin type-III" evidence="1">
    <location>
        <begin position="63"/>
        <end position="157"/>
    </location>
</feature>
<dbReference type="InterPro" id="IPR036116">
    <property type="entry name" value="FN3_sf"/>
</dbReference>
<sequence>MRSNTRRLFSRLSYILLFAALFVVLGNALISPATRVYSIAPSTTITGEEDTTSTTIPPVVPGVPTDLTVTFMSRTSAVVSFVAPADGGSSPINIYIIRTNWDPSDDFRILPTNSEFYSQEVSFSEGNISFAVSAESDAGSSGWLESSSFSWDNTNPQVPTVVLVDPQAESVHFPQMLMYGPAYMTICVVPDIDLKFNNVATSAGEAFAIEPDTASSVIASLNANGGLVLAASDHYYSQKLGMPSNVVISAYAVSDPNDNSTSYCNGLSGDPFFQQSVEIRPLNIGLKHRQVAVALHTTCATGGECRLGDTGPGGGTIFYVDMNRPVGSQYFEAACAGWWNNNCDGTTADPLRMWGCYDYSLDGADGTAIGTGEQNTVDILFGCTYRPIAAQLADDYSNSGESDWFLPSKDELNQIFAEQIRIGGFSTNYYWSSSEIDASAAWSGNFGDHNQDPGLKYFSAYVRPVRSF</sequence>
<proteinExistence type="predicted"/>
<gene>
    <name evidence="2" type="ORF">UFOPK2658_01233</name>
    <name evidence="3" type="ORF">UFOPK3004_00536</name>
</gene>
<reference evidence="2" key="1">
    <citation type="submission" date="2020-05" db="EMBL/GenBank/DDBJ databases">
        <authorList>
            <person name="Chiriac C."/>
            <person name="Salcher M."/>
            <person name="Ghai R."/>
            <person name="Kavagutti S V."/>
        </authorList>
    </citation>
    <scope>NUCLEOTIDE SEQUENCE</scope>
</reference>
<evidence type="ECO:0000259" key="1">
    <source>
        <dbReference type="PROSITE" id="PS50853"/>
    </source>
</evidence>
<dbReference type="Gene3D" id="2.60.40.10">
    <property type="entry name" value="Immunoglobulins"/>
    <property type="match status" value="1"/>
</dbReference>
<dbReference type="InterPro" id="IPR003961">
    <property type="entry name" value="FN3_dom"/>
</dbReference>
<organism evidence="2">
    <name type="scientific">freshwater metagenome</name>
    <dbReference type="NCBI Taxonomy" id="449393"/>
    <lineage>
        <taxon>unclassified sequences</taxon>
        <taxon>metagenomes</taxon>
        <taxon>ecological metagenomes</taxon>
    </lineage>
</organism>
<name>A0A6J6RI58_9ZZZZ</name>
<dbReference type="InterPro" id="IPR013783">
    <property type="entry name" value="Ig-like_fold"/>
</dbReference>
<dbReference type="EMBL" id="CAFAAL010000030">
    <property type="protein sequence ID" value="CAB4798696.1"/>
    <property type="molecule type" value="Genomic_DNA"/>
</dbReference>
<dbReference type="AlphaFoldDB" id="A0A6J6RI58"/>
<evidence type="ECO:0000313" key="2">
    <source>
        <dbReference type="EMBL" id="CAB4723577.1"/>
    </source>
</evidence>
<accession>A0A6J6RI58</accession>
<dbReference type="EMBL" id="CAEZYH010000056">
    <property type="protein sequence ID" value="CAB4723577.1"/>
    <property type="molecule type" value="Genomic_DNA"/>
</dbReference>
<dbReference type="CDD" id="cd00063">
    <property type="entry name" value="FN3"/>
    <property type="match status" value="1"/>
</dbReference>
<dbReference type="PROSITE" id="PS50853">
    <property type="entry name" value="FN3"/>
    <property type="match status" value="1"/>
</dbReference>
<evidence type="ECO:0000313" key="3">
    <source>
        <dbReference type="EMBL" id="CAB4798696.1"/>
    </source>
</evidence>
<protein>
    <submittedName>
        <fullName evidence="2">Unannotated protein</fullName>
    </submittedName>
</protein>